<gene>
    <name evidence="2" type="ORF">BYL167_LOCUS63587</name>
</gene>
<feature type="non-terminal residue" evidence="2">
    <location>
        <position position="325"/>
    </location>
</feature>
<comment type="caution">
    <text evidence="2">The sequence shown here is derived from an EMBL/GenBank/DDBJ whole genome shotgun (WGS) entry which is preliminary data.</text>
</comment>
<reference evidence="2" key="1">
    <citation type="submission" date="2021-02" db="EMBL/GenBank/DDBJ databases">
        <authorList>
            <person name="Nowell W R."/>
        </authorList>
    </citation>
    <scope>NUCLEOTIDE SEQUENCE</scope>
</reference>
<evidence type="ECO:0000256" key="1">
    <source>
        <dbReference type="SAM" id="MobiDB-lite"/>
    </source>
</evidence>
<dbReference type="EMBL" id="CAJOBH010236922">
    <property type="protein sequence ID" value="CAF5094531.1"/>
    <property type="molecule type" value="Genomic_DNA"/>
</dbReference>
<feature type="compositionally biased region" description="Polar residues" evidence="1">
    <location>
        <begin position="224"/>
        <end position="243"/>
    </location>
</feature>
<evidence type="ECO:0000313" key="2">
    <source>
        <dbReference type="EMBL" id="CAF5094531.1"/>
    </source>
</evidence>
<dbReference type="Proteomes" id="UP000681967">
    <property type="component" value="Unassembled WGS sequence"/>
</dbReference>
<evidence type="ECO:0000313" key="3">
    <source>
        <dbReference type="Proteomes" id="UP000681967"/>
    </source>
</evidence>
<accession>A0A8S3EZ87</accession>
<feature type="compositionally biased region" description="Basic and acidic residues" evidence="1">
    <location>
        <begin position="245"/>
        <end position="255"/>
    </location>
</feature>
<name>A0A8S3EZ87_9BILA</name>
<organism evidence="2 3">
    <name type="scientific">Rotaria magnacalcarata</name>
    <dbReference type="NCBI Taxonomy" id="392030"/>
    <lineage>
        <taxon>Eukaryota</taxon>
        <taxon>Metazoa</taxon>
        <taxon>Spiralia</taxon>
        <taxon>Gnathifera</taxon>
        <taxon>Rotifera</taxon>
        <taxon>Eurotatoria</taxon>
        <taxon>Bdelloidea</taxon>
        <taxon>Philodinida</taxon>
        <taxon>Philodinidae</taxon>
        <taxon>Rotaria</taxon>
    </lineage>
</organism>
<feature type="compositionally biased region" description="Polar residues" evidence="1">
    <location>
        <begin position="256"/>
        <end position="274"/>
    </location>
</feature>
<proteinExistence type="predicted"/>
<sequence>MNDKLPSDLLESLSVPAQLDLLPLATMPDQTTNIDEQRIPDRTVQHVLSASLEPRKLIHIEGSSEIMPIVLSSSSSSDNSSSISLNNDCNEFLDIKSEIFDEITKADVSIITSLEKPSITLAAAEKLQHDAAIELKDDDDDAIKLDLTSAKIPITIENVPSTENEVLTLEHKPIANSQSIDSNIKSKLIKKKKKIESLSSIENSQKLITTDKLKSIDKQTITLDDQTSSKSERQNSSQDNVSDLQKLHDKIEKEQPASNESSDQSLSSTELPNSQQELLSDIDTTHLKQEFIRPKFSLRLKPTTAINNNDKLKLEVHFIGQPEPT</sequence>
<protein>
    <submittedName>
        <fullName evidence="2">Uncharacterized protein</fullName>
    </submittedName>
</protein>
<dbReference type="AlphaFoldDB" id="A0A8S3EZ87"/>
<feature type="region of interest" description="Disordered" evidence="1">
    <location>
        <begin position="224"/>
        <end position="274"/>
    </location>
</feature>